<dbReference type="InterPro" id="IPR044862">
    <property type="entry name" value="Pro_4_hyd_alph_FE2OG_OXY"/>
</dbReference>
<dbReference type="GO" id="GO:0031543">
    <property type="term" value="F:peptidyl-proline dioxygenase activity"/>
    <property type="evidence" value="ECO:0007669"/>
    <property type="project" value="TreeGrafter"/>
</dbReference>
<dbReference type="Gene3D" id="2.60.120.620">
    <property type="entry name" value="q2cbj1_9rhob like domain"/>
    <property type="match status" value="1"/>
</dbReference>
<gene>
    <name evidence="8" type="ORF">D9T18_03770</name>
</gene>
<dbReference type="Pfam" id="PF13640">
    <property type="entry name" value="2OG-FeII_Oxy_3"/>
    <property type="match status" value="1"/>
</dbReference>
<dbReference type="RefSeq" id="WP_121637080.1">
    <property type="nucleotide sequence ID" value="NZ_CP033065.1"/>
</dbReference>
<proteinExistence type="predicted"/>
<dbReference type="AlphaFoldDB" id="A0AAD0TX30"/>
<dbReference type="GO" id="GO:0008198">
    <property type="term" value="F:ferrous iron binding"/>
    <property type="evidence" value="ECO:0007669"/>
    <property type="project" value="TreeGrafter"/>
</dbReference>
<evidence type="ECO:0000313" key="9">
    <source>
        <dbReference type="Proteomes" id="UP000279995"/>
    </source>
</evidence>
<feature type="domain" description="Fe2OG dioxygenase" evidence="7">
    <location>
        <begin position="95"/>
        <end position="194"/>
    </location>
</feature>
<evidence type="ECO:0000256" key="3">
    <source>
        <dbReference type="ARBA" id="ARBA00022896"/>
    </source>
</evidence>
<dbReference type="SMART" id="SM00702">
    <property type="entry name" value="P4Hc"/>
    <property type="match status" value="1"/>
</dbReference>
<evidence type="ECO:0000259" key="7">
    <source>
        <dbReference type="PROSITE" id="PS51471"/>
    </source>
</evidence>
<evidence type="ECO:0000256" key="4">
    <source>
        <dbReference type="ARBA" id="ARBA00022964"/>
    </source>
</evidence>
<accession>A0AAD0TX30</accession>
<evidence type="ECO:0000256" key="5">
    <source>
        <dbReference type="ARBA" id="ARBA00023002"/>
    </source>
</evidence>
<dbReference type="GO" id="GO:0071456">
    <property type="term" value="P:cellular response to hypoxia"/>
    <property type="evidence" value="ECO:0007669"/>
    <property type="project" value="TreeGrafter"/>
</dbReference>
<comment type="cofactor">
    <cofactor evidence="1">
        <name>L-ascorbate</name>
        <dbReference type="ChEBI" id="CHEBI:38290"/>
    </cofactor>
</comment>
<sequence>MNTLFSSDVYLDAIETHGYVVIPNALISELVESLITDCHRINPHFSAAGIGRLNDLQIDKTIRKDKTYWFDGSSQAQLTYQAIMESIKTTLNRQFFMGLFDYECHYAKYTQGDFYKKHFDAFKGRSNRVFTTILYLNTPEKGGELVIYKPKSKQIEIIIKPTAGTLVMFESERFAHEVLPAINERYSIAGWFRKNASISGVIDPPR</sequence>
<dbReference type="PANTHER" id="PTHR12907:SF26">
    <property type="entry name" value="HIF PROLYL HYDROXYLASE, ISOFORM C"/>
    <property type="match status" value="1"/>
</dbReference>
<dbReference type="GO" id="GO:0031418">
    <property type="term" value="F:L-ascorbic acid binding"/>
    <property type="evidence" value="ECO:0007669"/>
    <property type="project" value="UniProtKB-KW"/>
</dbReference>
<keyword evidence="2" id="KW-0479">Metal-binding</keyword>
<protein>
    <submittedName>
        <fullName evidence="8">2OG-Fe(II) oxygenase</fullName>
    </submittedName>
</protein>
<evidence type="ECO:0000256" key="1">
    <source>
        <dbReference type="ARBA" id="ARBA00001961"/>
    </source>
</evidence>
<dbReference type="InterPro" id="IPR006620">
    <property type="entry name" value="Pro_4_hyd_alph"/>
</dbReference>
<dbReference type="PANTHER" id="PTHR12907">
    <property type="entry name" value="EGL NINE HOMOLOG-RELATED"/>
    <property type="match status" value="1"/>
</dbReference>
<keyword evidence="4" id="KW-0223">Dioxygenase</keyword>
<dbReference type="EMBL" id="CP033065">
    <property type="protein sequence ID" value="AYM85878.1"/>
    <property type="molecule type" value="Genomic_DNA"/>
</dbReference>
<dbReference type="InterPro" id="IPR051559">
    <property type="entry name" value="HIF_prolyl_hydroxylases"/>
</dbReference>
<reference evidence="8 9" key="1">
    <citation type="submission" date="2018-10" db="EMBL/GenBank/DDBJ databases">
        <title>Complete Genome Sequence and Transcriptomic Profiles of a Marine Bacterium, Pseudoalteromonas agarivorans Hao 2018.</title>
        <authorList>
            <person name="Hao L."/>
        </authorList>
    </citation>
    <scope>NUCLEOTIDE SEQUENCE [LARGE SCALE GENOMIC DNA]</scope>
    <source>
        <strain evidence="8 9">Hao 2018</strain>
    </source>
</reference>
<keyword evidence="3" id="KW-0847">Vitamin C</keyword>
<name>A0AAD0TX30_9GAMM</name>
<keyword evidence="6" id="KW-0408">Iron</keyword>
<evidence type="ECO:0000313" key="8">
    <source>
        <dbReference type="EMBL" id="AYM85878.1"/>
    </source>
</evidence>
<dbReference type="InterPro" id="IPR005123">
    <property type="entry name" value="Oxoglu/Fe-dep_dioxygenase_dom"/>
</dbReference>
<keyword evidence="5" id="KW-0560">Oxidoreductase</keyword>
<organism evidence="8 9">
    <name type="scientific">Pseudoalteromonas agarivorans</name>
    <dbReference type="NCBI Taxonomy" id="176102"/>
    <lineage>
        <taxon>Bacteria</taxon>
        <taxon>Pseudomonadati</taxon>
        <taxon>Pseudomonadota</taxon>
        <taxon>Gammaproteobacteria</taxon>
        <taxon>Alteromonadales</taxon>
        <taxon>Pseudoalteromonadaceae</taxon>
        <taxon>Pseudoalteromonas</taxon>
    </lineage>
</organism>
<dbReference type="Proteomes" id="UP000279995">
    <property type="component" value="Chromosome I"/>
</dbReference>
<dbReference type="PROSITE" id="PS51471">
    <property type="entry name" value="FE2OG_OXY"/>
    <property type="match status" value="1"/>
</dbReference>
<evidence type="ECO:0000256" key="6">
    <source>
        <dbReference type="ARBA" id="ARBA00023004"/>
    </source>
</evidence>
<evidence type="ECO:0000256" key="2">
    <source>
        <dbReference type="ARBA" id="ARBA00022723"/>
    </source>
</evidence>